<reference evidence="2" key="1">
    <citation type="submission" date="2009-11" db="EMBL/GenBank/DDBJ databases">
        <authorList>
            <consortium name="US DOE Joint Genome Institute (JGI-PGF)"/>
            <person name="Ottilar R."/>
            <person name="Schmutz J."/>
            <person name="Salamov A."/>
            <person name="Cheng J.F."/>
            <person name="Lucas S."/>
            <person name="Pitluck S."/>
            <person name="Gundlach H."/>
            <person name="Guo Y."/>
            <person name="Haberer G."/>
            <person name="Nasrallah J."/>
            <person name="Mayer K.F.X."/>
            <person name="van de Peer Y."/>
            <person name="Weigel D."/>
            <person name="Grigoriev I.V."/>
        </authorList>
    </citation>
    <scope>NUCLEOTIDE SEQUENCE</scope>
    <source>
        <strain evidence="2">Nigerian</strain>
    </source>
</reference>
<dbReference type="AlphaFoldDB" id="A0A1B8Y996"/>
<keyword evidence="1" id="KW-1133">Transmembrane helix</keyword>
<organism evidence="2">
    <name type="scientific">Xenopus tropicalis</name>
    <name type="common">Western clawed frog</name>
    <name type="synonym">Silurana tropicalis</name>
    <dbReference type="NCBI Taxonomy" id="8364"/>
    <lineage>
        <taxon>Eukaryota</taxon>
        <taxon>Metazoa</taxon>
        <taxon>Chordata</taxon>
        <taxon>Craniata</taxon>
        <taxon>Vertebrata</taxon>
        <taxon>Euteleostomi</taxon>
        <taxon>Amphibia</taxon>
        <taxon>Batrachia</taxon>
        <taxon>Anura</taxon>
        <taxon>Pipoidea</taxon>
        <taxon>Pipidae</taxon>
        <taxon>Xenopodinae</taxon>
        <taxon>Xenopus</taxon>
        <taxon>Silurana</taxon>
    </lineage>
</organism>
<keyword evidence="1" id="KW-0812">Transmembrane</keyword>
<protein>
    <submittedName>
        <fullName evidence="2">Uncharacterized protein</fullName>
    </submittedName>
</protein>
<reference evidence="2" key="3">
    <citation type="submission" date="2016-05" db="EMBL/GenBank/DDBJ databases">
        <title>WGS assembly of Xenopus tropicalis.</title>
        <authorList>
            <person name="Sessions A."/>
            <person name="Jenkins J."/>
            <person name="Mitros T."/>
            <person name="Lyons J.T."/>
            <person name="Dichmann D.S."/>
            <person name="Robert J."/>
            <person name="Harland R.M."/>
            <person name="Rokhsar D.S."/>
        </authorList>
    </citation>
    <scope>NUCLEOTIDE SEQUENCE</scope>
    <source>
        <strain evidence="2">Nigerian</strain>
    </source>
</reference>
<sequence>MEKVVVVQKKSKIKWALIKLIVFKERKWALMKLIVFKELGFSPTRGQFPFVLTNKLMEKVVVVQSLLKCLCFLVVFPTDSSFLTFYIRYKTDVK</sequence>
<feature type="transmembrane region" description="Helical" evidence="1">
    <location>
        <begin position="65"/>
        <end position="87"/>
    </location>
</feature>
<evidence type="ECO:0000256" key="1">
    <source>
        <dbReference type="SAM" id="Phobius"/>
    </source>
</evidence>
<gene>
    <name evidence="2" type="ORF">XENTR_v90028628mg</name>
</gene>
<accession>A0A1B8Y996</accession>
<keyword evidence="1" id="KW-0472">Membrane</keyword>
<name>A0A1B8Y996_XENTR</name>
<evidence type="ECO:0000313" key="2">
    <source>
        <dbReference type="EMBL" id="OCA19542.1"/>
    </source>
</evidence>
<proteinExistence type="predicted"/>
<reference evidence="2" key="2">
    <citation type="journal article" date="2010" name="Science">
        <title>The genome of the Western clawed frog Xenopus tropicalis.</title>
        <authorList>
            <person name="Hellsten U."/>
            <person name="Harland R.M."/>
            <person name="Gilchrist M.J."/>
            <person name="Hendrix D."/>
            <person name="Jurka J."/>
            <person name="Kapitonov V."/>
            <person name="Ovcharenko I."/>
            <person name="Putnam N.H."/>
            <person name="Shu S."/>
            <person name="Taher L."/>
            <person name="Blitz I.L."/>
            <person name="Blumberg B."/>
            <person name="Dichmann D.S."/>
            <person name="Dubchak I."/>
            <person name="Amaya E."/>
            <person name="Detter J.C."/>
            <person name="Fletcher R."/>
            <person name="Gerhard D.S."/>
            <person name="Goodstein D."/>
            <person name="Graves T."/>
            <person name="Grigoriev I.V."/>
            <person name="Grimwood J."/>
            <person name="Kawashima T."/>
            <person name="Lindquist E."/>
            <person name="Lucas S.M."/>
            <person name="Mead P.E."/>
            <person name="Mitros T."/>
            <person name="Ogino H."/>
            <person name="Ohta Y."/>
            <person name="Poliakov A.V."/>
            <person name="Pollet N."/>
            <person name="Robert J."/>
            <person name="Salamov A."/>
            <person name="Sater A.K."/>
            <person name="Schmutz J."/>
            <person name="Terry A."/>
            <person name="Vize P.D."/>
            <person name="Warren W.C."/>
            <person name="Wells D."/>
            <person name="Wills A."/>
            <person name="Wilson R.K."/>
            <person name="Zimmerman L.B."/>
            <person name="Zorn A.M."/>
            <person name="Grainger R."/>
            <person name="Grammer T."/>
            <person name="Khokha M.K."/>
            <person name="Richardson P.M."/>
            <person name="Rokhsar D.S."/>
        </authorList>
    </citation>
    <scope>NUCLEOTIDE SEQUENCE [LARGE SCALE GENOMIC DNA]</scope>
    <source>
        <strain evidence="2">Nigerian</strain>
    </source>
</reference>
<dbReference type="EMBL" id="KV460375">
    <property type="protein sequence ID" value="OCA19542.1"/>
    <property type="molecule type" value="Genomic_DNA"/>
</dbReference>